<evidence type="ECO:0000256" key="1">
    <source>
        <dbReference type="ARBA" id="ARBA00004123"/>
    </source>
</evidence>
<sequence>ALRAPPPQNNCKQRRSPGLNQEAPTPELREIKKEEEELCSSQEDEPLIHQQAAKAAICCESKDESQVSEEVNRLLRLRKDIQIPKIHLHRIDLQQYSVQREEEAAHSPPPQQSRCSADQSPSEPLSFAEGLLSLQLVLKQEPEDSDGYEPDPHRGHIQSDSHGEASGQKPQSREPEDATSAGNSKLRKKRRVVDSCPPPEGSCSSEEDQKLLACDLCDKTFKFKSLKKKHDRVHKGGKRHFCKTCGKGFTQSGDSLAHSRTHVRRRRCPFREHQSSLRSGSVWARIRNHNLWRRFSCKQCGKNFVQSGTLLVHRRVHTGGKPFS</sequence>
<evidence type="ECO:0000259" key="12">
    <source>
        <dbReference type="PROSITE" id="PS50157"/>
    </source>
</evidence>
<dbReference type="Ensembl" id="ENSOSIT00000049297.1">
    <property type="protein sequence ID" value="ENSOSIP00000046904.1"/>
    <property type="gene ID" value="ENSOSIG00000022215.1"/>
</dbReference>
<dbReference type="Gene3D" id="3.30.160.60">
    <property type="entry name" value="Classic Zinc Finger"/>
    <property type="match status" value="2"/>
</dbReference>
<evidence type="ECO:0000256" key="7">
    <source>
        <dbReference type="ARBA" id="ARBA00023125"/>
    </source>
</evidence>
<keyword evidence="7" id="KW-0238">DNA-binding</keyword>
<dbReference type="PANTHER" id="PTHR10032">
    <property type="entry name" value="ZINC FINGER PROTEIN WITH KRAB AND SCAN DOMAINS"/>
    <property type="match status" value="1"/>
</dbReference>
<evidence type="ECO:0000313" key="13">
    <source>
        <dbReference type="Ensembl" id="ENSOSIP00000046904.1"/>
    </source>
</evidence>
<evidence type="ECO:0000256" key="9">
    <source>
        <dbReference type="ARBA" id="ARBA00023242"/>
    </source>
</evidence>
<dbReference type="InterPro" id="IPR027756">
    <property type="entry name" value="Ovo-like"/>
</dbReference>
<feature type="compositionally biased region" description="Polar residues" evidence="11">
    <location>
        <begin position="112"/>
        <end position="123"/>
    </location>
</feature>
<name>A0A8C8E2D0_9TELE</name>
<dbReference type="GO" id="GO:0000978">
    <property type="term" value="F:RNA polymerase II cis-regulatory region sequence-specific DNA binding"/>
    <property type="evidence" value="ECO:0007669"/>
    <property type="project" value="TreeGrafter"/>
</dbReference>
<evidence type="ECO:0000256" key="3">
    <source>
        <dbReference type="ARBA" id="ARBA00022737"/>
    </source>
</evidence>
<feature type="region of interest" description="Disordered" evidence="11">
    <location>
        <begin position="99"/>
        <end position="124"/>
    </location>
</feature>
<evidence type="ECO:0000256" key="2">
    <source>
        <dbReference type="ARBA" id="ARBA00022723"/>
    </source>
</evidence>
<feature type="domain" description="C2H2-type" evidence="12">
    <location>
        <begin position="295"/>
        <end position="322"/>
    </location>
</feature>
<keyword evidence="9" id="KW-0539">Nucleus</keyword>
<dbReference type="GO" id="GO:0009913">
    <property type="term" value="P:epidermal cell differentiation"/>
    <property type="evidence" value="ECO:0007669"/>
    <property type="project" value="TreeGrafter"/>
</dbReference>
<evidence type="ECO:0000256" key="10">
    <source>
        <dbReference type="PROSITE-ProRule" id="PRU00042"/>
    </source>
</evidence>
<evidence type="ECO:0000256" key="11">
    <source>
        <dbReference type="SAM" id="MobiDB-lite"/>
    </source>
</evidence>
<keyword evidence="14" id="KW-1185">Reference proteome</keyword>
<dbReference type="GO" id="GO:0000981">
    <property type="term" value="F:DNA-binding transcription factor activity, RNA polymerase II-specific"/>
    <property type="evidence" value="ECO:0007669"/>
    <property type="project" value="TreeGrafter"/>
</dbReference>
<feature type="domain" description="C2H2-type" evidence="12">
    <location>
        <begin position="240"/>
        <end position="267"/>
    </location>
</feature>
<dbReference type="AlphaFoldDB" id="A0A8C8E2D0"/>
<feature type="domain" description="C2H2-type" evidence="12">
    <location>
        <begin position="212"/>
        <end position="239"/>
    </location>
</feature>
<evidence type="ECO:0000256" key="5">
    <source>
        <dbReference type="ARBA" id="ARBA00022833"/>
    </source>
</evidence>
<dbReference type="GO" id="GO:0008270">
    <property type="term" value="F:zinc ion binding"/>
    <property type="evidence" value="ECO:0007669"/>
    <property type="project" value="UniProtKB-KW"/>
</dbReference>
<dbReference type="Pfam" id="PF00096">
    <property type="entry name" value="zf-C2H2"/>
    <property type="match status" value="1"/>
</dbReference>
<dbReference type="InterPro" id="IPR013087">
    <property type="entry name" value="Znf_C2H2_type"/>
</dbReference>
<dbReference type="PROSITE" id="PS50157">
    <property type="entry name" value="ZINC_FINGER_C2H2_2"/>
    <property type="match status" value="3"/>
</dbReference>
<feature type="compositionally biased region" description="Basic and acidic residues" evidence="11">
    <location>
        <begin position="150"/>
        <end position="163"/>
    </location>
</feature>
<evidence type="ECO:0000313" key="14">
    <source>
        <dbReference type="Proteomes" id="UP000694383"/>
    </source>
</evidence>
<reference evidence="13" key="2">
    <citation type="submission" date="2025-09" db="UniProtKB">
        <authorList>
            <consortium name="Ensembl"/>
        </authorList>
    </citation>
    <scope>IDENTIFICATION</scope>
</reference>
<dbReference type="SMART" id="SM00355">
    <property type="entry name" value="ZnF_C2H2"/>
    <property type="match status" value="3"/>
</dbReference>
<keyword evidence="3" id="KW-0677">Repeat</keyword>
<dbReference type="FunFam" id="3.30.160.60:FF:000646">
    <property type="entry name" value="Myeloid zinc finger 1"/>
    <property type="match status" value="1"/>
</dbReference>
<dbReference type="InterPro" id="IPR036236">
    <property type="entry name" value="Znf_C2H2_sf"/>
</dbReference>
<evidence type="ECO:0000256" key="6">
    <source>
        <dbReference type="ARBA" id="ARBA00023015"/>
    </source>
</evidence>
<accession>A0A8C8E2D0</accession>
<keyword evidence="2" id="KW-0479">Metal-binding</keyword>
<dbReference type="PANTHER" id="PTHR10032:SF271">
    <property type="entry name" value="RH12261P-RELATED"/>
    <property type="match status" value="1"/>
</dbReference>
<dbReference type="GeneTree" id="ENSGT00940000163513"/>
<feature type="region of interest" description="Disordered" evidence="11">
    <location>
        <begin position="142"/>
        <end position="206"/>
    </location>
</feature>
<dbReference type="Proteomes" id="UP000694383">
    <property type="component" value="Unplaced"/>
</dbReference>
<comment type="subcellular location">
    <subcellularLocation>
        <location evidence="1">Nucleus</location>
    </subcellularLocation>
</comment>
<dbReference type="GO" id="GO:0005634">
    <property type="term" value="C:nucleus"/>
    <property type="evidence" value="ECO:0007669"/>
    <property type="project" value="UniProtKB-SubCell"/>
</dbReference>
<keyword evidence="5" id="KW-0862">Zinc</keyword>
<feature type="compositionally biased region" description="Acidic residues" evidence="11">
    <location>
        <begin position="36"/>
        <end position="45"/>
    </location>
</feature>
<protein>
    <recommendedName>
        <fullName evidence="12">C2H2-type domain-containing protein</fullName>
    </recommendedName>
</protein>
<dbReference type="PROSITE" id="PS00028">
    <property type="entry name" value="ZINC_FINGER_C2H2_1"/>
    <property type="match status" value="3"/>
</dbReference>
<feature type="region of interest" description="Disordered" evidence="11">
    <location>
        <begin position="1"/>
        <end position="46"/>
    </location>
</feature>
<evidence type="ECO:0000256" key="8">
    <source>
        <dbReference type="ARBA" id="ARBA00023163"/>
    </source>
</evidence>
<reference evidence="13" key="1">
    <citation type="submission" date="2025-08" db="UniProtKB">
        <authorList>
            <consortium name="Ensembl"/>
        </authorList>
    </citation>
    <scope>IDENTIFICATION</scope>
</reference>
<keyword evidence="6" id="KW-0805">Transcription regulation</keyword>
<keyword evidence="8" id="KW-0804">Transcription</keyword>
<dbReference type="SUPFAM" id="SSF57667">
    <property type="entry name" value="beta-beta-alpha zinc fingers"/>
    <property type="match status" value="2"/>
</dbReference>
<keyword evidence="4 10" id="KW-0863">Zinc-finger</keyword>
<organism evidence="13 14">
    <name type="scientific">Oryzias sinensis</name>
    <name type="common">Chinese medaka</name>
    <dbReference type="NCBI Taxonomy" id="183150"/>
    <lineage>
        <taxon>Eukaryota</taxon>
        <taxon>Metazoa</taxon>
        <taxon>Chordata</taxon>
        <taxon>Craniata</taxon>
        <taxon>Vertebrata</taxon>
        <taxon>Euteleostomi</taxon>
        <taxon>Actinopterygii</taxon>
        <taxon>Neopterygii</taxon>
        <taxon>Teleostei</taxon>
        <taxon>Neoteleostei</taxon>
        <taxon>Acanthomorphata</taxon>
        <taxon>Ovalentaria</taxon>
        <taxon>Atherinomorphae</taxon>
        <taxon>Beloniformes</taxon>
        <taxon>Adrianichthyidae</taxon>
        <taxon>Oryziinae</taxon>
        <taxon>Oryzias</taxon>
    </lineage>
</organism>
<proteinExistence type="predicted"/>
<evidence type="ECO:0000256" key="4">
    <source>
        <dbReference type="ARBA" id="ARBA00022771"/>
    </source>
</evidence>